<accession>A0ABV0XVH9</accession>
<protein>
    <submittedName>
        <fullName evidence="1">Uncharacterized protein</fullName>
    </submittedName>
</protein>
<gene>
    <name evidence="1" type="ORF">AMECASPLE_032441</name>
</gene>
<reference evidence="1 2" key="1">
    <citation type="submission" date="2021-06" db="EMBL/GenBank/DDBJ databases">
        <authorList>
            <person name="Palmer J.M."/>
        </authorList>
    </citation>
    <scope>NUCLEOTIDE SEQUENCE [LARGE SCALE GENOMIC DNA]</scope>
    <source>
        <strain evidence="1 2">AS_MEX2019</strain>
        <tissue evidence="1">Muscle</tissue>
    </source>
</reference>
<comment type="caution">
    <text evidence="1">The sequence shown here is derived from an EMBL/GenBank/DDBJ whole genome shotgun (WGS) entry which is preliminary data.</text>
</comment>
<proteinExistence type="predicted"/>
<dbReference type="Proteomes" id="UP001469553">
    <property type="component" value="Unassembled WGS sequence"/>
</dbReference>
<dbReference type="EMBL" id="JAHRIP010013615">
    <property type="protein sequence ID" value="MEQ2285494.1"/>
    <property type="molecule type" value="Genomic_DNA"/>
</dbReference>
<keyword evidence="2" id="KW-1185">Reference proteome</keyword>
<evidence type="ECO:0000313" key="2">
    <source>
        <dbReference type="Proteomes" id="UP001469553"/>
    </source>
</evidence>
<evidence type="ECO:0000313" key="1">
    <source>
        <dbReference type="EMBL" id="MEQ2285494.1"/>
    </source>
</evidence>
<name>A0ABV0XVH9_9TELE</name>
<organism evidence="1 2">
    <name type="scientific">Ameca splendens</name>
    <dbReference type="NCBI Taxonomy" id="208324"/>
    <lineage>
        <taxon>Eukaryota</taxon>
        <taxon>Metazoa</taxon>
        <taxon>Chordata</taxon>
        <taxon>Craniata</taxon>
        <taxon>Vertebrata</taxon>
        <taxon>Euteleostomi</taxon>
        <taxon>Actinopterygii</taxon>
        <taxon>Neopterygii</taxon>
        <taxon>Teleostei</taxon>
        <taxon>Neoteleostei</taxon>
        <taxon>Acanthomorphata</taxon>
        <taxon>Ovalentaria</taxon>
        <taxon>Atherinomorphae</taxon>
        <taxon>Cyprinodontiformes</taxon>
        <taxon>Goodeidae</taxon>
        <taxon>Ameca</taxon>
    </lineage>
</organism>
<sequence>MNYCLCTRYSNCVPENSLQKRCLYETEWSGFPSLEGGQPRPHHRGYSNCAVGWRTERTVFHPQLRRLAKANRLFTVDVSSNLVAPYNVSSPRFMRLGFGQRDRSDLE</sequence>